<organism evidence="3 4">
    <name type="scientific">Lactobacillus acetotolerans</name>
    <dbReference type="NCBI Taxonomy" id="1600"/>
    <lineage>
        <taxon>Bacteria</taxon>
        <taxon>Bacillati</taxon>
        <taxon>Bacillota</taxon>
        <taxon>Bacilli</taxon>
        <taxon>Lactobacillales</taxon>
        <taxon>Lactobacillaceae</taxon>
        <taxon>Lactobacillus</taxon>
    </lineage>
</organism>
<dbReference type="KEGG" id="lae:LBAT_1073"/>
<dbReference type="PANTHER" id="PTHR36834:SF1">
    <property type="entry name" value="INTEGRAL MEMBRANE PROTEIN"/>
    <property type="match status" value="1"/>
</dbReference>
<protein>
    <recommendedName>
        <fullName evidence="2">VanZ-like domain-containing protein</fullName>
    </recommendedName>
</protein>
<dbReference type="InterPro" id="IPR006976">
    <property type="entry name" value="VanZ-like"/>
</dbReference>
<dbReference type="PANTHER" id="PTHR36834">
    <property type="entry name" value="MEMBRANE PROTEIN-RELATED"/>
    <property type="match status" value="1"/>
</dbReference>
<dbReference type="EMBL" id="AP014808">
    <property type="protein sequence ID" value="BAQ57462.1"/>
    <property type="molecule type" value="Genomic_DNA"/>
</dbReference>
<evidence type="ECO:0000256" key="1">
    <source>
        <dbReference type="SAM" id="Phobius"/>
    </source>
</evidence>
<feature type="transmembrane region" description="Helical" evidence="1">
    <location>
        <begin position="138"/>
        <end position="159"/>
    </location>
</feature>
<feature type="transmembrane region" description="Helical" evidence="1">
    <location>
        <begin position="14"/>
        <end position="33"/>
    </location>
</feature>
<sequence length="221" mass="26544">MSIIYIETYLYRELISHMLFLGPLYNLLARLYATRINHFALIKLSLLAIDKTILYFLIFVVLRLIWLLFVRRRRTIRSEAMLWLFAFYIILVLMLTTFRDTYFPWQLTFHFDRPLSDINLVFMKETWKMFYAQSRVDFIYNSFGNVLCFIPIGLLTPIVFSKKQTFWRVILFGIIFSVIIEGMQFLLETGVSDIDDVFFNTCGTILGYLLYLVYKRIRKNF</sequence>
<evidence type="ECO:0000259" key="2">
    <source>
        <dbReference type="Pfam" id="PF04892"/>
    </source>
</evidence>
<keyword evidence="1" id="KW-0812">Transmembrane</keyword>
<reference evidence="3 4" key="1">
    <citation type="submission" date="2015-03" db="EMBL/GenBank/DDBJ databases">
        <title>Complete genome sequence of Lactobacillus acetotolerans NBRC 13120.</title>
        <authorList>
            <person name="Toh H."/>
            <person name="Morita H."/>
            <person name="Fujita N."/>
        </authorList>
    </citation>
    <scope>NUCLEOTIDE SEQUENCE [LARGE SCALE GENOMIC DNA]</scope>
    <source>
        <strain evidence="3 4">NBRC 13120</strain>
    </source>
</reference>
<feature type="transmembrane region" description="Helical" evidence="1">
    <location>
        <begin position="82"/>
        <end position="98"/>
    </location>
</feature>
<dbReference type="AlphaFoldDB" id="A0A0D6A3Q5"/>
<proteinExistence type="predicted"/>
<keyword evidence="1" id="KW-0472">Membrane</keyword>
<gene>
    <name evidence="3" type="ORF">LBAT_1073</name>
</gene>
<keyword evidence="4" id="KW-1185">Reference proteome</keyword>
<dbReference type="PATRIC" id="fig|1600.4.peg.1097"/>
<accession>A0A0D6A3Q5</accession>
<feature type="transmembrane region" description="Helical" evidence="1">
    <location>
        <begin position="53"/>
        <end position="70"/>
    </location>
</feature>
<dbReference type="Proteomes" id="UP000035709">
    <property type="component" value="Chromosome"/>
</dbReference>
<feature type="transmembrane region" description="Helical" evidence="1">
    <location>
        <begin position="166"/>
        <end position="185"/>
    </location>
</feature>
<dbReference type="STRING" id="1600.LBAT_1073"/>
<feature type="transmembrane region" description="Helical" evidence="1">
    <location>
        <begin position="197"/>
        <end position="214"/>
    </location>
</feature>
<evidence type="ECO:0000313" key="4">
    <source>
        <dbReference type="Proteomes" id="UP000035709"/>
    </source>
</evidence>
<evidence type="ECO:0000313" key="3">
    <source>
        <dbReference type="EMBL" id="BAQ57462.1"/>
    </source>
</evidence>
<feature type="domain" description="VanZ-like" evidence="2">
    <location>
        <begin position="85"/>
        <end position="213"/>
    </location>
</feature>
<name>A0A0D6A3Q5_9LACO</name>
<dbReference type="Pfam" id="PF04892">
    <property type="entry name" value="VanZ"/>
    <property type="match status" value="1"/>
</dbReference>
<keyword evidence="1" id="KW-1133">Transmembrane helix</keyword>
<dbReference type="InterPro" id="IPR053150">
    <property type="entry name" value="Teicoplanin_resist-assoc"/>
</dbReference>